<evidence type="ECO:0000256" key="1">
    <source>
        <dbReference type="SAM" id="MobiDB-lite"/>
    </source>
</evidence>
<feature type="region of interest" description="Disordered" evidence="1">
    <location>
        <begin position="1"/>
        <end position="46"/>
    </location>
</feature>
<evidence type="ECO:0000259" key="2">
    <source>
        <dbReference type="Pfam" id="PF01145"/>
    </source>
</evidence>
<dbReference type="OrthoDB" id="6738456at2759"/>
<evidence type="ECO:0000313" key="4">
    <source>
        <dbReference type="Proteomes" id="UP000799118"/>
    </source>
</evidence>
<gene>
    <name evidence="3" type="ORF">BT96DRAFT_971974</name>
</gene>
<dbReference type="SUPFAM" id="SSF117892">
    <property type="entry name" value="Band 7/SPFH domain"/>
    <property type="match status" value="1"/>
</dbReference>
<name>A0A6A4I9F4_9AGAR</name>
<accession>A0A6A4I9F4</accession>
<organism evidence="3 4">
    <name type="scientific">Gymnopus androsaceus JB14</name>
    <dbReference type="NCBI Taxonomy" id="1447944"/>
    <lineage>
        <taxon>Eukaryota</taxon>
        <taxon>Fungi</taxon>
        <taxon>Dikarya</taxon>
        <taxon>Basidiomycota</taxon>
        <taxon>Agaricomycotina</taxon>
        <taxon>Agaricomycetes</taxon>
        <taxon>Agaricomycetidae</taxon>
        <taxon>Agaricales</taxon>
        <taxon>Marasmiineae</taxon>
        <taxon>Omphalotaceae</taxon>
        <taxon>Gymnopus</taxon>
    </lineage>
</organism>
<dbReference type="InterPro" id="IPR036013">
    <property type="entry name" value="Band_7/SPFH_dom_sf"/>
</dbReference>
<dbReference type="AlphaFoldDB" id="A0A6A4I9F4"/>
<dbReference type="Proteomes" id="UP000799118">
    <property type="component" value="Unassembled WGS sequence"/>
</dbReference>
<evidence type="ECO:0000313" key="3">
    <source>
        <dbReference type="EMBL" id="KAE9406473.1"/>
    </source>
</evidence>
<feature type="domain" description="Band 7" evidence="2">
    <location>
        <begin position="257"/>
        <end position="436"/>
    </location>
</feature>
<dbReference type="Pfam" id="PF01145">
    <property type="entry name" value="Band_7"/>
    <property type="match status" value="1"/>
</dbReference>
<reference evidence="3" key="1">
    <citation type="journal article" date="2019" name="Environ. Microbiol.">
        <title>Fungal ecological strategies reflected in gene transcription - a case study of two litter decomposers.</title>
        <authorList>
            <person name="Barbi F."/>
            <person name="Kohler A."/>
            <person name="Barry K."/>
            <person name="Baskaran P."/>
            <person name="Daum C."/>
            <person name="Fauchery L."/>
            <person name="Ihrmark K."/>
            <person name="Kuo A."/>
            <person name="LaButti K."/>
            <person name="Lipzen A."/>
            <person name="Morin E."/>
            <person name="Grigoriev I.V."/>
            <person name="Henrissat B."/>
            <person name="Lindahl B."/>
            <person name="Martin F."/>
        </authorList>
    </citation>
    <scope>NUCLEOTIDE SEQUENCE</scope>
    <source>
        <strain evidence="3">JB14</strain>
    </source>
</reference>
<sequence>MSLHFADASTVVGDDNSREQQDFMKPKYKETTAPNPAASSSSKRVGKPFMNDIESGLEERPFFVRIGKDGLIAALQKLDKQLKESGRLQVLSKKVPTDWIGSEISPGQLGLINHGGSPKILTRPGRYPGFPLRNWWARKFSGKKGRKLYSFFVSDTVIEFLGLTVVQVSQNQAAVISDPQNHIFVVKDAGFVAFAIEGTFDVLSIVDQTHLPTIVKDRVTGATLGWTHEVKMKSRISTQQEKEYVVATFLNVPASNCAILQRGDDLELLGAGQSVITNPSVTLRGIFTLGENQIEMPTKDIFTRDQVPVSLTIYLKWQLTEPLKLTTHGYNNPYDALKDKTQSILTQIVAHLDYSAMVKQRSIGPDNMEDGSDPSSAFLDALRTRAMDEMHEAALEYGIVLKDLAVIDRQFKGEIASTMDKLTTRALQAQVEAANVDRENSNKVKQEEGALQVARIKAQAKNTQADAEAYGIVAAAKAQAQRTKIEAEAQAEATRLAAQAEAEAIRIKAAADGAVTDEFAREMELRRMEVNKVQAYGSKTIFVPTDSGAGAQMGQAMAIGMAAGMGRDAQTPTSHT</sequence>
<feature type="compositionally biased region" description="Basic and acidic residues" evidence="1">
    <location>
        <begin position="15"/>
        <end position="30"/>
    </location>
</feature>
<protein>
    <recommendedName>
        <fullName evidence="2">Band 7 domain-containing protein</fullName>
    </recommendedName>
</protein>
<dbReference type="EMBL" id="ML769402">
    <property type="protein sequence ID" value="KAE9406473.1"/>
    <property type="molecule type" value="Genomic_DNA"/>
</dbReference>
<dbReference type="Gene3D" id="3.30.479.30">
    <property type="entry name" value="Band 7 domain"/>
    <property type="match status" value="1"/>
</dbReference>
<proteinExistence type="predicted"/>
<keyword evidence="4" id="KW-1185">Reference proteome</keyword>
<dbReference type="InterPro" id="IPR001107">
    <property type="entry name" value="Band_7"/>
</dbReference>